<evidence type="ECO:0000256" key="7">
    <source>
        <dbReference type="ARBA" id="ARBA00023136"/>
    </source>
</evidence>
<dbReference type="PANTHER" id="PTHR16675:SF242">
    <property type="entry name" value="MAJOR HISTOCOMPATIBILITY COMPLEX CLASS I-RELATED GENE PROTEIN"/>
    <property type="match status" value="1"/>
</dbReference>
<dbReference type="AlphaFoldDB" id="A0A7L4F6V8"/>
<evidence type="ECO:0000256" key="1">
    <source>
        <dbReference type="ARBA" id="ARBA00004479"/>
    </source>
</evidence>
<comment type="subcellular location">
    <subcellularLocation>
        <location evidence="1">Membrane</location>
        <topology evidence="1">Single-pass type I membrane protein</topology>
    </subcellularLocation>
</comment>
<evidence type="ECO:0000259" key="11">
    <source>
        <dbReference type="Pfam" id="PF07654"/>
    </source>
</evidence>
<dbReference type="GO" id="GO:0002474">
    <property type="term" value="P:antigen processing and presentation of peptide antigen via MHC class I"/>
    <property type="evidence" value="ECO:0007669"/>
    <property type="project" value="UniProtKB-KW"/>
</dbReference>
<evidence type="ECO:0000313" key="13">
    <source>
        <dbReference type="Proteomes" id="UP000541332"/>
    </source>
</evidence>
<dbReference type="PANTHER" id="PTHR16675">
    <property type="entry name" value="MHC CLASS I-RELATED"/>
    <property type="match status" value="1"/>
</dbReference>
<evidence type="ECO:0000256" key="5">
    <source>
        <dbReference type="ARBA" id="ARBA00022859"/>
    </source>
</evidence>
<keyword evidence="4" id="KW-0732">Signal</keyword>
<keyword evidence="9" id="KW-0325">Glycoprotein</keyword>
<organism evidence="12 13">
    <name type="scientific">Pampusana beccarii</name>
    <name type="common">Western bronze ground-dove</name>
    <dbReference type="NCBI Taxonomy" id="2953425"/>
    <lineage>
        <taxon>Eukaryota</taxon>
        <taxon>Metazoa</taxon>
        <taxon>Chordata</taxon>
        <taxon>Craniata</taxon>
        <taxon>Vertebrata</taxon>
        <taxon>Euteleostomi</taxon>
        <taxon>Archelosauria</taxon>
        <taxon>Archosauria</taxon>
        <taxon>Dinosauria</taxon>
        <taxon>Saurischia</taxon>
        <taxon>Theropoda</taxon>
        <taxon>Coelurosauria</taxon>
        <taxon>Aves</taxon>
        <taxon>Neognathae</taxon>
        <taxon>Neoaves</taxon>
        <taxon>Columbimorphae</taxon>
        <taxon>Columbiformes</taxon>
        <taxon>Columbidae</taxon>
        <taxon>Pampusana</taxon>
    </lineage>
</organism>
<dbReference type="OrthoDB" id="8936120at2759"/>
<keyword evidence="6 10" id="KW-1133">Transmembrane helix</keyword>
<name>A0A7L4F6V8_9COLU</name>
<dbReference type="InterPro" id="IPR013783">
    <property type="entry name" value="Ig-like_fold"/>
</dbReference>
<keyword evidence="5" id="KW-0391">Immunity</keyword>
<protein>
    <submittedName>
        <fullName evidence="12">HA1F protein</fullName>
    </submittedName>
</protein>
<evidence type="ECO:0000256" key="8">
    <source>
        <dbReference type="ARBA" id="ARBA00023157"/>
    </source>
</evidence>
<dbReference type="Proteomes" id="UP000541332">
    <property type="component" value="Unassembled WGS sequence"/>
</dbReference>
<evidence type="ECO:0000256" key="6">
    <source>
        <dbReference type="ARBA" id="ARBA00022989"/>
    </source>
</evidence>
<dbReference type="InterPro" id="IPR036179">
    <property type="entry name" value="Ig-like_dom_sf"/>
</dbReference>
<dbReference type="SUPFAM" id="SSF48726">
    <property type="entry name" value="Immunoglobulin"/>
    <property type="match status" value="1"/>
</dbReference>
<gene>
    <name evidence="12" type="primary">Ha1f_0</name>
    <name evidence="12" type="ORF">ALOBEC_R03753</name>
</gene>
<keyword evidence="2" id="KW-0490">MHC I</keyword>
<keyword evidence="3 10" id="KW-0812">Transmembrane</keyword>
<keyword evidence="13" id="KW-1185">Reference proteome</keyword>
<dbReference type="GO" id="GO:0042612">
    <property type="term" value="C:MHC class I protein complex"/>
    <property type="evidence" value="ECO:0007669"/>
    <property type="project" value="UniProtKB-KW"/>
</dbReference>
<dbReference type="Pfam" id="PF07654">
    <property type="entry name" value="C1-set"/>
    <property type="match status" value="1"/>
</dbReference>
<feature type="non-terminal residue" evidence="12">
    <location>
        <position position="1"/>
    </location>
</feature>
<keyword evidence="7 10" id="KW-0472">Membrane</keyword>
<comment type="caution">
    <text evidence="12">The sequence shown here is derived from an EMBL/GenBank/DDBJ whole genome shotgun (WGS) entry which is preliminary data.</text>
</comment>
<accession>A0A7L4F6V8</accession>
<proteinExistence type="predicted"/>
<keyword evidence="8" id="KW-1015">Disulfide bond</keyword>
<reference evidence="12 13" key="1">
    <citation type="submission" date="2020-02" db="EMBL/GenBank/DDBJ databases">
        <title>Bird 10,000 Genomes (B10K) Project - Family phase.</title>
        <authorList>
            <person name="Zhang G."/>
        </authorList>
    </citation>
    <scope>NUCLEOTIDE SEQUENCE [LARGE SCALE GENOMIC DNA]</scope>
    <source>
        <strain evidence="12">B10K-DU-006-06</strain>
    </source>
</reference>
<dbReference type="GO" id="GO:0009897">
    <property type="term" value="C:external side of plasma membrane"/>
    <property type="evidence" value="ECO:0007669"/>
    <property type="project" value="TreeGrafter"/>
</dbReference>
<feature type="transmembrane region" description="Helical" evidence="10">
    <location>
        <begin position="63"/>
        <end position="86"/>
    </location>
</feature>
<sequence length="92" mass="10223">LKDGEVRDQDTEWGSIAPNSDGTYYTWASIEARPEDKDKYRCRVDHVSLPKPLIFASEPESNLLIILLAVAAAILVVASIVGFAVWKYRSGK</sequence>
<dbReference type="EMBL" id="VWYH01000660">
    <property type="protein sequence ID" value="NXW82267.1"/>
    <property type="molecule type" value="Genomic_DNA"/>
</dbReference>
<dbReference type="Gene3D" id="2.60.40.10">
    <property type="entry name" value="Immunoglobulins"/>
    <property type="match status" value="1"/>
</dbReference>
<dbReference type="InterPro" id="IPR003597">
    <property type="entry name" value="Ig_C1-set"/>
</dbReference>
<feature type="domain" description="Immunoglobulin C1-set" evidence="11">
    <location>
        <begin position="2"/>
        <end position="49"/>
    </location>
</feature>
<dbReference type="InterPro" id="IPR050208">
    <property type="entry name" value="MHC_class-I_related"/>
</dbReference>
<evidence type="ECO:0000256" key="4">
    <source>
        <dbReference type="ARBA" id="ARBA00022729"/>
    </source>
</evidence>
<evidence type="ECO:0000256" key="2">
    <source>
        <dbReference type="ARBA" id="ARBA00022451"/>
    </source>
</evidence>
<evidence type="ECO:0000256" key="10">
    <source>
        <dbReference type="SAM" id="Phobius"/>
    </source>
</evidence>
<evidence type="ECO:0000313" key="12">
    <source>
        <dbReference type="EMBL" id="NXW82267.1"/>
    </source>
</evidence>
<dbReference type="InterPro" id="IPR003006">
    <property type="entry name" value="Ig/MHC_CS"/>
</dbReference>
<feature type="non-terminal residue" evidence="12">
    <location>
        <position position="92"/>
    </location>
</feature>
<evidence type="ECO:0000256" key="9">
    <source>
        <dbReference type="ARBA" id="ARBA00023180"/>
    </source>
</evidence>
<dbReference type="GO" id="GO:0006955">
    <property type="term" value="P:immune response"/>
    <property type="evidence" value="ECO:0007669"/>
    <property type="project" value="TreeGrafter"/>
</dbReference>
<dbReference type="PROSITE" id="PS00290">
    <property type="entry name" value="IG_MHC"/>
    <property type="match status" value="1"/>
</dbReference>
<evidence type="ECO:0000256" key="3">
    <source>
        <dbReference type="ARBA" id="ARBA00022692"/>
    </source>
</evidence>
<dbReference type="GO" id="GO:0005615">
    <property type="term" value="C:extracellular space"/>
    <property type="evidence" value="ECO:0007669"/>
    <property type="project" value="TreeGrafter"/>
</dbReference>